<reference evidence="1 2" key="1">
    <citation type="journal article" date="2019" name="Commun. Biol.">
        <title>The bagworm genome reveals a unique fibroin gene that provides high tensile strength.</title>
        <authorList>
            <person name="Kono N."/>
            <person name="Nakamura H."/>
            <person name="Ohtoshi R."/>
            <person name="Tomita M."/>
            <person name="Numata K."/>
            <person name="Arakawa K."/>
        </authorList>
    </citation>
    <scope>NUCLEOTIDE SEQUENCE [LARGE SCALE GENOMIC DNA]</scope>
</reference>
<dbReference type="OrthoDB" id="3863715at2759"/>
<accession>A0A4C1TF69</accession>
<evidence type="ECO:0000313" key="1">
    <source>
        <dbReference type="EMBL" id="GBP13169.1"/>
    </source>
</evidence>
<name>A0A4C1TF69_EUMVA</name>
<dbReference type="AlphaFoldDB" id="A0A4C1TF69"/>
<dbReference type="EMBL" id="BGZK01005238">
    <property type="protein sequence ID" value="GBP13169.1"/>
    <property type="molecule type" value="Genomic_DNA"/>
</dbReference>
<protein>
    <submittedName>
        <fullName evidence="1">Uncharacterized protein</fullName>
    </submittedName>
</protein>
<proteinExistence type="predicted"/>
<organism evidence="1 2">
    <name type="scientific">Eumeta variegata</name>
    <name type="common">Bagworm moth</name>
    <name type="synonym">Eumeta japonica</name>
    <dbReference type="NCBI Taxonomy" id="151549"/>
    <lineage>
        <taxon>Eukaryota</taxon>
        <taxon>Metazoa</taxon>
        <taxon>Ecdysozoa</taxon>
        <taxon>Arthropoda</taxon>
        <taxon>Hexapoda</taxon>
        <taxon>Insecta</taxon>
        <taxon>Pterygota</taxon>
        <taxon>Neoptera</taxon>
        <taxon>Endopterygota</taxon>
        <taxon>Lepidoptera</taxon>
        <taxon>Glossata</taxon>
        <taxon>Ditrysia</taxon>
        <taxon>Tineoidea</taxon>
        <taxon>Psychidae</taxon>
        <taxon>Oiketicinae</taxon>
        <taxon>Eumeta</taxon>
    </lineage>
</organism>
<keyword evidence="2" id="KW-1185">Reference proteome</keyword>
<evidence type="ECO:0000313" key="2">
    <source>
        <dbReference type="Proteomes" id="UP000299102"/>
    </source>
</evidence>
<sequence length="106" mass="12185">MRLPDFGTLKKMLEEEANEEIQSIRDDIRGMAIKRTQYGVGLKLKDKYLGPYRVVRKLRHDRYEVEKVGEGEGPRHTSTVSEYMKWWSSVFEPNTGSGGPNVGSEH</sequence>
<gene>
    <name evidence="1" type="ORF">EVAR_91280_1</name>
</gene>
<comment type="caution">
    <text evidence="1">The sequence shown here is derived from an EMBL/GenBank/DDBJ whole genome shotgun (WGS) entry which is preliminary data.</text>
</comment>
<dbReference type="Proteomes" id="UP000299102">
    <property type="component" value="Unassembled WGS sequence"/>
</dbReference>